<comment type="subcellular location">
    <subcellularLocation>
        <location evidence="1">Membrane</location>
        <topology evidence="1">Multi-pass membrane protein</topology>
    </subcellularLocation>
</comment>
<feature type="transmembrane region" description="Helical" evidence="5">
    <location>
        <begin position="33"/>
        <end position="49"/>
    </location>
</feature>
<keyword evidence="2 5" id="KW-0812">Transmembrane</keyword>
<dbReference type="EMBL" id="JACIJS010000002">
    <property type="protein sequence ID" value="MBB5514817.1"/>
    <property type="molecule type" value="Genomic_DNA"/>
</dbReference>
<evidence type="ECO:0000313" key="8">
    <source>
        <dbReference type="Proteomes" id="UP000553766"/>
    </source>
</evidence>
<keyword evidence="3 5" id="KW-1133">Transmembrane helix</keyword>
<gene>
    <name evidence="7" type="ORF">FHS89_000823</name>
</gene>
<proteinExistence type="predicted"/>
<feature type="transmembrane region" description="Helical" evidence="5">
    <location>
        <begin position="70"/>
        <end position="92"/>
    </location>
</feature>
<evidence type="ECO:0000256" key="3">
    <source>
        <dbReference type="ARBA" id="ARBA00022989"/>
    </source>
</evidence>
<feature type="domain" description="Yip1" evidence="6">
    <location>
        <begin position="11"/>
        <end position="190"/>
    </location>
</feature>
<name>A0A840X2B9_9RHOB</name>
<evidence type="ECO:0000256" key="5">
    <source>
        <dbReference type="SAM" id="Phobius"/>
    </source>
</evidence>
<protein>
    <recommendedName>
        <fullName evidence="6">Yip1 domain-containing protein</fullName>
    </recommendedName>
</protein>
<dbReference type="Proteomes" id="UP000553766">
    <property type="component" value="Unassembled WGS sequence"/>
</dbReference>
<dbReference type="RefSeq" id="WP_184008811.1">
    <property type="nucleotide sequence ID" value="NZ_JACIJS010000002.1"/>
</dbReference>
<evidence type="ECO:0000256" key="2">
    <source>
        <dbReference type="ARBA" id="ARBA00022692"/>
    </source>
</evidence>
<reference evidence="7 8" key="1">
    <citation type="submission" date="2020-08" db="EMBL/GenBank/DDBJ databases">
        <title>Genomic Encyclopedia of Type Strains, Phase IV (KMG-IV): sequencing the most valuable type-strain genomes for metagenomic binning, comparative biology and taxonomic classification.</title>
        <authorList>
            <person name="Goeker M."/>
        </authorList>
    </citation>
    <scope>NUCLEOTIDE SEQUENCE [LARGE SCALE GENOMIC DNA]</scope>
    <source>
        <strain evidence="7 8">DSM 103377</strain>
    </source>
</reference>
<evidence type="ECO:0000256" key="1">
    <source>
        <dbReference type="ARBA" id="ARBA00004141"/>
    </source>
</evidence>
<keyword evidence="4 5" id="KW-0472">Membrane</keyword>
<evidence type="ECO:0000313" key="7">
    <source>
        <dbReference type="EMBL" id="MBB5514817.1"/>
    </source>
</evidence>
<dbReference type="AlphaFoldDB" id="A0A840X2B9"/>
<dbReference type="GO" id="GO:0016020">
    <property type="term" value="C:membrane"/>
    <property type="evidence" value="ECO:0007669"/>
    <property type="project" value="UniProtKB-SubCell"/>
</dbReference>
<organism evidence="7 8">
    <name type="scientific">Rubricella aquisinus</name>
    <dbReference type="NCBI Taxonomy" id="2028108"/>
    <lineage>
        <taxon>Bacteria</taxon>
        <taxon>Pseudomonadati</taxon>
        <taxon>Pseudomonadota</taxon>
        <taxon>Alphaproteobacteria</taxon>
        <taxon>Rhodobacterales</taxon>
        <taxon>Paracoccaceae</taxon>
        <taxon>Rubricella</taxon>
    </lineage>
</organism>
<sequence length="199" mass="21608">MSTSLVSDILHTWRSPRAAMHEQLARGYEEPRALMYVMLAGGLFFVAGIPRAIQGNMAQSAEPLDGSGVIISWFITSVVIVTLMRYFMAAVARWSAKVFGGRGSYFTSRLGFFWMSVAIAPAILLAGMVDFAALMTGSARILYVADIVNIAAQLMLLWLWSRGLVETEGFERPIYGLATVILSLIVLAGLIGGLVLLTV</sequence>
<feature type="transmembrane region" description="Helical" evidence="5">
    <location>
        <begin position="173"/>
        <end position="197"/>
    </location>
</feature>
<dbReference type="Pfam" id="PF04893">
    <property type="entry name" value="Yip1"/>
    <property type="match status" value="1"/>
</dbReference>
<comment type="caution">
    <text evidence="7">The sequence shown here is derived from an EMBL/GenBank/DDBJ whole genome shotgun (WGS) entry which is preliminary data.</text>
</comment>
<feature type="transmembrane region" description="Helical" evidence="5">
    <location>
        <begin position="141"/>
        <end position="161"/>
    </location>
</feature>
<evidence type="ECO:0000259" key="6">
    <source>
        <dbReference type="Pfam" id="PF04893"/>
    </source>
</evidence>
<keyword evidence="8" id="KW-1185">Reference proteome</keyword>
<feature type="transmembrane region" description="Helical" evidence="5">
    <location>
        <begin position="112"/>
        <end position="134"/>
    </location>
</feature>
<evidence type="ECO:0000256" key="4">
    <source>
        <dbReference type="ARBA" id="ARBA00023136"/>
    </source>
</evidence>
<accession>A0A840X2B9</accession>
<dbReference type="InterPro" id="IPR006977">
    <property type="entry name" value="Yip1_dom"/>
</dbReference>